<dbReference type="EMBL" id="AAJERZ010000009">
    <property type="protein sequence ID" value="ECL0495140.1"/>
    <property type="molecule type" value="Genomic_DNA"/>
</dbReference>
<proteinExistence type="predicted"/>
<accession>A0A5I4DFL9</accession>
<evidence type="ECO:0000313" key="10">
    <source>
        <dbReference type="EMBL" id="ECL0495140.1"/>
    </source>
</evidence>
<evidence type="ECO:0000313" key="7">
    <source>
        <dbReference type="EMBL" id="ECI7265958.1"/>
    </source>
</evidence>
<dbReference type="EMBL" id="AAIIMV010000045">
    <property type="protein sequence ID" value="ECE6040185.1"/>
    <property type="molecule type" value="Genomic_DNA"/>
</dbReference>
<evidence type="ECO:0000313" key="9">
    <source>
        <dbReference type="EMBL" id="ECK8235691.1"/>
    </source>
</evidence>
<reference evidence="1" key="2">
    <citation type="submission" date="2019-07" db="EMBL/GenBank/DDBJ databases">
        <authorList>
            <person name="Ashton P.M."/>
            <person name="Dallman T."/>
            <person name="Nair S."/>
            <person name="De Pinna E."/>
            <person name="Peters T."/>
            <person name="Grant K."/>
        </authorList>
    </citation>
    <scope>NUCLEOTIDE SEQUENCE</scope>
    <source>
        <strain evidence="3">127525</strain>
        <strain evidence="2">302873</strain>
        <strain evidence="5">424645</strain>
        <strain evidence="6">527491</strain>
        <strain evidence="7">677129</strain>
        <strain evidence="10">762338</strain>
        <strain evidence="4">766755</strain>
        <strain evidence="1">769168</strain>
        <strain evidence="8">780192</strain>
        <strain evidence="9">780447</strain>
    </source>
</reference>
<dbReference type="EMBL" id="AAIVEO010000003">
    <property type="protein sequence ID" value="ECI4485884.1"/>
    <property type="molecule type" value="Genomic_DNA"/>
</dbReference>
<dbReference type="EMBL" id="AAJCYU010000032">
    <property type="protein sequence ID" value="ECK7314918.1"/>
    <property type="molecule type" value="Genomic_DNA"/>
</dbReference>
<evidence type="ECO:0000313" key="5">
    <source>
        <dbReference type="EMBL" id="ECI4485884.1"/>
    </source>
</evidence>
<dbReference type="EMBL" id="AAHZXX010000008">
    <property type="protein sequence ID" value="ECC0688431.1"/>
    <property type="molecule type" value="Genomic_DNA"/>
</dbReference>
<evidence type="ECO:0000313" key="12">
    <source>
        <dbReference type="Proteomes" id="UP000255534"/>
    </source>
</evidence>
<dbReference type="EMBL" id="AAIIKY010000001">
    <property type="protein sequence ID" value="ECE5805714.1"/>
    <property type="molecule type" value="Genomic_DNA"/>
</dbReference>
<dbReference type="EMBL" id="AAILLZ010000023">
    <property type="protein sequence ID" value="ECF5274936.1"/>
    <property type="molecule type" value="Genomic_DNA"/>
</dbReference>
<dbReference type="AlphaFoldDB" id="A0A379V0Y0"/>
<dbReference type="EMBL" id="AAIWBE010000029">
    <property type="protein sequence ID" value="ECI7265958.1"/>
    <property type="molecule type" value="Genomic_DNA"/>
</dbReference>
<evidence type="ECO:0000313" key="3">
    <source>
        <dbReference type="EMBL" id="ECE6040185.1"/>
    </source>
</evidence>
<dbReference type="EMBL" id="UGXK01000001">
    <property type="protein sequence ID" value="SUG74244.1"/>
    <property type="molecule type" value="Genomic_DNA"/>
</dbReference>
<dbReference type="EMBL" id="AAJDPE010000025">
    <property type="protein sequence ID" value="ECK8235691.1"/>
    <property type="molecule type" value="Genomic_DNA"/>
</dbReference>
<evidence type="ECO:0000313" key="11">
    <source>
        <dbReference type="EMBL" id="SUG74244.1"/>
    </source>
</evidence>
<dbReference type="EMBL" id="AAIVFG010000029">
    <property type="protein sequence ID" value="ECI4617601.1"/>
    <property type="molecule type" value="Genomic_DNA"/>
</dbReference>
<evidence type="ECO:0000313" key="8">
    <source>
        <dbReference type="EMBL" id="ECK7314918.1"/>
    </source>
</evidence>
<evidence type="ECO:0000313" key="2">
    <source>
        <dbReference type="EMBL" id="ECE5805714.1"/>
    </source>
</evidence>
<name>A0A379V0Y0_SALET</name>
<evidence type="ECO:0000313" key="4">
    <source>
        <dbReference type="EMBL" id="ECF5274936.1"/>
    </source>
</evidence>
<gene>
    <name evidence="2" type="ORF">DLR06_02460</name>
    <name evidence="3" type="ORF">DNU30_22520</name>
    <name evidence="5" type="ORF">DOW74_05130</name>
    <name evidence="6" type="ORF">DPC26_18550</name>
    <name evidence="7" type="ORF">EWD86_18770</name>
    <name evidence="10" type="ORF">FKN96_10155</name>
    <name evidence="4" type="ORF">FL809_21390</name>
    <name evidence="1" type="ORF">FMV10_08790</name>
    <name evidence="9" type="ORF">FR247_21515</name>
    <name evidence="8" type="ORF">FRN22_19555</name>
    <name evidence="11" type="ORF">NCTC5798_05555</name>
</gene>
<sequence>MTLFIHRLVDDYFQADITCPDQQKIPPVVSASPLPTLHPHSLLAPGVSLRMTDTTRQSHPLQ</sequence>
<accession>A0A379V0Y0</accession>
<dbReference type="Proteomes" id="UP000255534">
    <property type="component" value="Unassembled WGS sequence"/>
</dbReference>
<protein>
    <submittedName>
        <fullName evidence="11">Uncharacterized protein</fullName>
    </submittedName>
</protein>
<evidence type="ECO:0000313" key="1">
    <source>
        <dbReference type="EMBL" id="ECC0688431.1"/>
    </source>
</evidence>
<reference evidence="11 12" key="1">
    <citation type="submission" date="2018-06" db="EMBL/GenBank/DDBJ databases">
        <authorList>
            <consortium name="Pathogen Informatics"/>
            <person name="Doyle S."/>
        </authorList>
    </citation>
    <scope>NUCLEOTIDE SEQUENCE [LARGE SCALE GENOMIC DNA]</scope>
    <source>
        <strain evidence="11 12">NCTC5798</strain>
    </source>
</reference>
<evidence type="ECO:0000313" key="6">
    <source>
        <dbReference type="EMBL" id="ECI4617601.1"/>
    </source>
</evidence>
<organism evidence="11 12">
    <name type="scientific">Salmonella enterica I</name>
    <dbReference type="NCBI Taxonomy" id="59201"/>
    <lineage>
        <taxon>Bacteria</taxon>
        <taxon>Pseudomonadati</taxon>
        <taxon>Pseudomonadota</taxon>
        <taxon>Gammaproteobacteria</taxon>
        <taxon>Enterobacterales</taxon>
        <taxon>Enterobacteriaceae</taxon>
        <taxon>Salmonella</taxon>
    </lineage>
</organism>